<evidence type="ECO:0000259" key="9">
    <source>
        <dbReference type="Pfam" id="PF13813"/>
    </source>
</evidence>
<evidence type="ECO:0000256" key="5">
    <source>
        <dbReference type="ARBA" id="ARBA00022692"/>
    </source>
</evidence>
<feature type="transmembrane region" description="Helical" evidence="8">
    <location>
        <begin position="93"/>
        <end position="112"/>
    </location>
</feature>
<dbReference type="PANTHER" id="PTHR31595">
    <property type="entry name" value="LONG-CHAIN-ALCOHOL O-FATTY-ACYLTRANSFERASE 3-RELATED"/>
    <property type="match status" value="1"/>
</dbReference>
<evidence type="ECO:0000256" key="3">
    <source>
        <dbReference type="ARBA" id="ARBA00007282"/>
    </source>
</evidence>
<feature type="transmembrane region" description="Helical" evidence="8">
    <location>
        <begin position="61"/>
        <end position="81"/>
    </location>
</feature>
<dbReference type="GO" id="GO:0016020">
    <property type="term" value="C:membrane"/>
    <property type="evidence" value="ECO:0007669"/>
    <property type="project" value="UniProtKB-SubCell"/>
</dbReference>
<dbReference type="EMBL" id="BFAD01000001">
    <property type="protein sequence ID" value="GBE77267.1"/>
    <property type="molecule type" value="Genomic_DNA"/>
</dbReference>
<comment type="caution">
    <text evidence="10">The sequence shown here is derived from an EMBL/GenBank/DDBJ whole genome shotgun (WGS) entry which is preliminary data.</text>
</comment>
<evidence type="ECO:0000256" key="2">
    <source>
        <dbReference type="ARBA" id="ARBA00005179"/>
    </source>
</evidence>
<keyword evidence="5 8" id="KW-0812">Transmembrane</keyword>
<evidence type="ECO:0000313" key="11">
    <source>
        <dbReference type="Proteomes" id="UP000287166"/>
    </source>
</evidence>
<comment type="pathway">
    <text evidence="2">Secondary metabolite biosynthesis.</text>
</comment>
<evidence type="ECO:0000256" key="8">
    <source>
        <dbReference type="SAM" id="Phobius"/>
    </source>
</evidence>
<dbReference type="GeneID" id="38774184"/>
<comment type="subcellular location">
    <subcellularLocation>
        <location evidence="1">Membrane</location>
        <topology evidence="1">Multi-pass membrane protein</topology>
    </subcellularLocation>
</comment>
<feature type="transmembrane region" description="Helical" evidence="8">
    <location>
        <begin position="36"/>
        <end position="54"/>
    </location>
</feature>
<dbReference type="OrthoDB" id="1077582at2759"/>
<dbReference type="Proteomes" id="UP000287166">
    <property type="component" value="Unassembled WGS sequence"/>
</dbReference>
<evidence type="ECO:0000256" key="7">
    <source>
        <dbReference type="ARBA" id="ARBA00023136"/>
    </source>
</evidence>
<evidence type="ECO:0000256" key="6">
    <source>
        <dbReference type="ARBA" id="ARBA00022989"/>
    </source>
</evidence>
<evidence type="ECO:0000256" key="4">
    <source>
        <dbReference type="ARBA" id="ARBA00022679"/>
    </source>
</evidence>
<feature type="domain" description="Wax synthase" evidence="9">
    <location>
        <begin position="277"/>
        <end position="351"/>
    </location>
</feature>
<name>A0A401G524_9APHY</name>
<dbReference type="AlphaFoldDB" id="A0A401G524"/>
<dbReference type="InterPro" id="IPR044851">
    <property type="entry name" value="Wax_synthase"/>
</dbReference>
<dbReference type="GO" id="GO:0008374">
    <property type="term" value="F:O-acyltransferase activity"/>
    <property type="evidence" value="ECO:0007669"/>
    <property type="project" value="InterPro"/>
</dbReference>
<evidence type="ECO:0000313" key="10">
    <source>
        <dbReference type="EMBL" id="GBE77267.1"/>
    </source>
</evidence>
<proteinExistence type="inferred from homology"/>
<feature type="transmembrane region" description="Helical" evidence="8">
    <location>
        <begin position="306"/>
        <end position="334"/>
    </location>
</feature>
<accession>A0A401G524</accession>
<organism evidence="10 11">
    <name type="scientific">Sparassis crispa</name>
    <dbReference type="NCBI Taxonomy" id="139825"/>
    <lineage>
        <taxon>Eukaryota</taxon>
        <taxon>Fungi</taxon>
        <taxon>Dikarya</taxon>
        <taxon>Basidiomycota</taxon>
        <taxon>Agaricomycotina</taxon>
        <taxon>Agaricomycetes</taxon>
        <taxon>Polyporales</taxon>
        <taxon>Sparassidaceae</taxon>
        <taxon>Sparassis</taxon>
    </lineage>
</organism>
<protein>
    <recommendedName>
        <fullName evidence="9">Wax synthase domain-containing protein</fullName>
    </recommendedName>
</protein>
<keyword evidence="7 8" id="KW-0472">Membrane</keyword>
<dbReference type="STRING" id="139825.A0A401G524"/>
<dbReference type="RefSeq" id="XP_027608180.1">
    <property type="nucleotide sequence ID" value="XM_027752379.1"/>
</dbReference>
<keyword evidence="6 8" id="KW-1133">Transmembrane helix</keyword>
<evidence type="ECO:0000256" key="1">
    <source>
        <dbReference type="ARBA" id="ARBA00004141"/>
    </source>
</evidence>
<dbReference type="GO" id="GO:0006629">
    <property type="term" value="P:lipid metabolic process"/>
    <property type="evidence" value="ECO:0007669"/>
    <property type="project" value="InterPro"/>
</dbReference>
<gene>
    <name evidence="10" type="ORF">SCP_0101400</name>
</gene>
<sequence length="435" mass="48434">MGVSYSFSAELYEGAYRAFREFVPLSQDRKPLSWSTLPYAFAYFIPFLFMGYLVRRANTHLIRLLLLPTVIGLTLRCSYGYKLMNPVYFILDWARTLVALVIISKALDFAFAQNGRFKVGEKRLRGINEPLPKSDPDNEAMHEPTDAFARLPPWLSDALEVSLAVRGIGWDFGQGTYLPQSRRPRERGPFLRATAASLLLNLLYLDLSTSVVESVPGVGSVSGGSIFLPYLPLPLRYTVSTIVHLCAGIMVMSGLEAGDDLLTLLFVGVLGQPPSEWRPIQENPWAAQSLHELWAKRWHQLLRRTFMVFGGFLGQWVAGDLGLVIGVFVASGLYHEVGLQTADSRVTLFFVLQGVGVLCETAWKKLTGRRVGGLAGRVWTYLFVVGLGQMTTDAWCGRGLGGAVLIIPEWMSVFRTFLGPAFAWITQTLLQYNHA</sequence>
<dbReference type="InterPro" id="IPR032805">
    <property type="entry name" value="Wax_synthase_dom"/>
</dbReference>
<comment type="similarity">
    <text evidence="3">Belongs to the wax synthase family.</text>
</comment>
<keyword evidence="4" id="KW-0808">Transferase</keyword>
<keyword evidence="11" id="KW-1185">Reference proteome</keyword>
<dbReference type="Pfam" id="PF13813">
    <property type="entry name" value="MBOAT_2"/>
    <property type="match status" value="1"/>
</dbReference>
<dbReference type="PANTHER" id="PTHR31595:SF57">
    <property type="entry name" value="OS04G0481900 PROTEIN"/>
    <property type="match status" value="1"/>
</dbReference>
<reference evidence="10 11" key="1">
    <citation type="journal article" date="2018" name="Sci. Rep.">
        <title>Genome sequence of the cauliflower mushroom Sparassis crispa (Hanabiratake) and its association with beneficial usage.</title>
        <authorList>
            <person name="Kiyama R."/>
            <person name="Furutani Y."/>
            <person name="Kawaguchi K."/>
            <person name="Nakanishi T."/>
        </authorList>
    </citation>
    <scope>NUCLEOTIDE SEQUENCE [LARGE SCALE GENOMIC DNA]</scope>
</reference>
<dbReference type="InParanoid" id="A0A401G524"/>